<gene>
    <name evidence="1" type="ORF">PSI22_11875</name>
</gene>
<accession>A0ABT5M3P4</accession>
<dbReference type="EMBL" id="JAQRFO010000023">
    <property type="protein sequence ID" value="MDC9622312.1"/>
    <property type="molecule type" value="Genomic_DNA"/>
</dbReference>
<keyword evidence="2" id="KW-1185">Reference proteome</keyword>
<dbReference type="RefSeq" id="WP_273579926.1">
    <property type="nucleotide sequence ID" value="NZ_JAQRFO010000023.1"/>
</dbReference>
<sequence length="56" mass="6230">MGAIPVVAVTIIGGSYSYRMIHQHVSQFVEERATAIGLYRLCPYPNKPQTTLKHAD</sequence>
<name>A0ABT5M3P4_9GAMM</name>
<organism evidence="1 2">
    <name type="scientific">Xenorhabdus aichiensis</name>
    <dbReference type="NCBI Taxonomy" id="3025874"/>
    <lineage>
        <taxon>Bacteria</taxon>
        <taxon>Pseudomonadati</taxon>
        <taxon>Pseudomonadota</taxon>
        <taxon>Gammaproteobacteria</taxon>
        <taxon>Enterobacterales</taxon>
        <taxon>Morganellaceae</taxon>
        <taxon>Xenorhabdus</taxon>
    </lineage>
</organism>
<protein>
    <submittedName>
        <fullName evidence="1">Uncharacterized protein</fullName>
    </submittedName>
</protein>
<evidence type="ECO:0000313" key="2">
    <source>
        <dbReference type="Proteomes" id="UP001214757"/>
    </source>
</evidence>
<proteinExistence type="predicted"/>
<reference evidence="1 2" key="1">
    <citation type="submission" date="2023-02" db="EMBL/GenBank/DDBJ databases">
        <title>Entomopathogenic bacteria.</title>
        <authorList>
            <person name="Machado R.A."/>
        </authorList>
    </citation>
    <scope>NUCLEOTIDE SEQUENCE [LARGE SCALE GENOMIC DNA]</scope>
    <source>
        <strain evidence="1 2">XENO-7</strain>
    </source>
</reference>
<dbReference type="Proteomes" id="UP001214757">
    <property type="component" value="Unassembled WGS sequence"/>
</dbReference>
<evidence type="ECO:0000313" key="1">
    <source>
        <dbReference type="EMBL" id="MDC9622312.1"/>
    </source>
</evidence>
<comment type="caution">
    <text evidence="1">The sequence shown here is derived from an EMBL/GenBank/DDBJ whole genome shotgun (WGS) entry which is preliminary data.</text>
</comment>